<reference evidence="2 3" key="1">
    <citation type="submission" date="2016-03" db="EMBL/GenBank/DDBJ databases">
        <title>Culture-independent genomics supports pathogen discovery for uncultivable bacteria within the genus Chlamydia.</title>
        <authorList>
            <person name="Taylor-Brown A."/>
            <person name="Bachmann N.L."/>
            <person name="Borel N."/>
            <person name="Polkinghorne A."/>
        </authorList>
    </citation>
    <scope>NUCLEOTIDE SEQUENCE [LARGE SCALE GENOMIC DNA]</scope>
    <source>
        <strain evidence="2 3">2742-308</strain>
    </source>
</reference>
<dbReference type="Pfam" id="PF07146">
    <property type="entry name" value="DUF1389"/>
    <property type="match status" value="1"/>
</dbReference>
<proteinExistence type="predicted"/>
<accession>A0A1A9HW74</accession>
<dbReference type="InterPro" id="IPR010792">
    <property type="entry name" value="DUF1389"/>
</dbReference>
<name>A0A1A9HW74_9CHLA</name>
<dbReference type="RefSeq" id="WP_066483070.1">
    <property type="nucleotide sequence ID" value="NZ_CP014639.1"/>
</dbReference>
<evidence type="ECO:0000313" key="2">
    <source>
        <dbReference type="EMBL" id="ANH79095.1"/>
    </source>
</evidence>
<keyword evidence="1" id="KW-1133">Transmembrane helix</keyword>
<feature type="transmembrane region" description="Helical" evidence="1">
    <location>
        <begin position="65"/>
        <end position="88"/>
    </location>
</feature>
<gene>
    <name evidence="2" type="ORF">Cs308_0925</name>
</gene>
<sequence length="459" mass="52567">MRSSPLAQLAQNTLLNSHESNYSYASDFSIRQKVILGVALAVIFAIIGILIGILCVAPVSYILGGTLICASFIALISAIILGVCYYLGKPAPQKIPDSFLQVLKDAYPLSIFECVIEQHLDIEELSCFLAMRKQSGEEQKSKLIFSKYDKVFLKKLNKKLAAFGNSRLEGIDFSQLVSVEALLDRHCPLHWLFHFSLLAEQPVWRQEQVFNYELGIHRLLGPLAYTCKGKASIFQPLTYYVFQELTELEYQKLCDYAMNGEWSSVEAKAIYHTVYRNLQEKWGPILKREQSVPVPSAFSWTSNGFINFLLLLCRHHVTWEQAQLISSLKFEEWMTLCSFDYSKGNCFQILSLLGVLMKTNALDKATCFYGTYEPYIAMMTWSEFKTAINASLQAFPQLRPARALIKELSQYTTYYKRQFQRCGDSLDIDKLRVAKFQRFPIYKFDRKTGEAILVKDNNI</sequence>
<organism evidence="2 3">
    <name type="scientific">Candidatus Chlamydia sanziniae</name>
    <dbReference type="NCBI Taxonomy" id="1806891"/>
    <lineage>
        <taxon>Bacteria</taxon>
        <taxon>Pseudomonadati</taxon>
        <taxon>Chlamydiota</taxon>
        <taxon>Chlamydiia</taxon>
        <taxon>Chlamydiales</taxon>
        <taxon>Chlamydiaceae</taxon>
        <taxon>Chlamydia/Chlamydophila group</taxon>
        <taxon>Chlamydia</taxon>
    </lineage>
</organism>
<evidence type="ECO:0008006" key="4">
    <source>
        <dbReference type="Google" id="ProtNLM"/>
    </source>
</evidence>
<dbReference type="OrthoDB" id="17520at2"/>
<protein>
    <recommendedName>
        <fullName evidence="4">DUF1389 domain-containing protein</fullName>
    </recommendedName>
</protein>
<dbReference type="AlphaFoldDB" id="A0A1A9HW74"/>
<feature type="transmembrane region" description="Helical" evidence="1">
    <location>
        <begin position="34"/>
        <end position="59"/>
    </location>
</feature>
<evidence type="ECO:0000313" key="3">
    <source>
        <dbReference type="Proteomes" id="UP000078162"/>
    </source>
</evidence>
<dbReference type="PATRIC" id="fig|1806891.3.peg.917"/>
<evidence type="ECO:0000256" key="1">
    <source>
        <dbReference type="SAM" id="Phobius"/>
    </source>
</evidence>
<dbReference type="EMBL" id="CP014639">
    <property type="protein sequence ID" value="ANH79095.1"/>
    <property type="molecule type" value="Genomic_DNA"/>
</dbReference>
<keyword evidence="1" id="KW-0472">Membrane</keyword>
<keyword evidence="1" id="KW-0812">Transmembrane</keyword>
<dbReference type="KEGG" id="csaz:Cs308_0925"/>
<keyword evidence="3" id="KW-1185">Reference proteome</keyword>
<dbReference type="Proteomes" id="UP000078162">
    <property type="component" value="Chromosome"/>
</dbReference>